<evidence type="ECO:0000256" key="2">
    <source>
        <dbReference type="ARBA" id="ARBA00016322"/>
    </source>
</evidence>
<keyword evidence="5" id="KW-0969">Cilium</keyword>
<reference evidence="8" key="1">
    <citation type="submission" date="2025-08" db="UniProtKB">
        <authorList>
            <consortium name="RefSeq"/>
        </authorList>
    </citation>
    <scope>IDENTIFICATION</scope>
    <source>
        <tissue evidence="8">Whole body</tissue>
    </source>
</reference>
<dbReference type="Proteomes" id="UP000694846">
    <property type="component" value="Unplaced"/>
</dbReference>
<name>A0A8B8G2H4_9HEMI</name>
<dbReference type="GeneID" id="112688002"/>
<evidence type="ECO:0000256" key="6">
    <source>
        <dbReference type="ARBA" id="ARBA00023273"/>
    </source>
</evidence>
<dbReference type="OrthoDB" id="6583810at2759"/>
<proteinExistence type="predicted"/>
<sequence>MDAKGTCTKMKDGVRNNIKLPPPLHPSDQWVAIGTGNYYKGEWNHWTMSGYGVYVIPNGTVYKGNLDDGLFHGRGTMYYPSGSRIEGVWRKGKCVERNYIFSDGLRFQPNDWQYCKMPDRRYAIEYVNGLEPAAKSRITNLQPTVDVPDGLYDAGDGFYDPLTNTVRDYWSNKLIRIPTDEGGQWIVENCRRGGVVGVVGFRPDLYENWYKKTENVRNTSYTFQKDKDAISKPIIYNDESTTMADVKSPTSIMVDLTNFRSRRGPPSMDRLSSLTSVDDRLNYCQKIVLKPRSVTNNHSPASLHQIR</sequence>
<protein>
    <recommendedName>
        <fullName evidence="2">MORN repeat-containing protein 5</fullName>
    </recommendedName>
</protein>
<keyword evidence="4" id="KW-0282">Flagellum</keyword>
<evidence type="ECO:0000256" key="5">
    <source>
        <dbReference type="ARBA" id="ARBA00023069"/>
    </source>
</evidence>
<evidence type="ECO:0000256" key="3">
    <source>
        <dbReference type="ARBA" id="ARBA00022737"/>
    </source>
</evidence>
<evidence type="ECO:0000313" key="8">
    <source>
        <dbReference type="RefSeq" id="XP_025416796.1"/>
    </source>
</evidence>
<organism evidence="7 8">
    <name type="scientific">Sipha flava</name>
    <name type="common">yellow sugarcane aphid</name>
    <dbReference type="NCBI Taxonomy" id="143950"/>
    <lineage>
        <taxon>Eukaryota</taxon>
        <taxon>Metazoa</taxon>
        <taxon>Ecdysozoa</taxon>
        <taxon>Arthropoda</taxon>
        <taxon>Hexapoda</taxon>
        <taxon>Insecta</taxon>
        <taxon>Pterygota</taxon>
        <taxon>Neoptera</taxon>
        <taxon>Paraneoptera</taxon>
        <taxon>Hemiptera</taxon>
        <taxon>Sternorrhyncha</taxon>
        <taxon>Aphidomorpha</taxon>
        <taxon>Aphidoidea</taxon>
        <taxon>Aphididae</taxon>
        <taxon>Sipha</taxon>
    </lineage>
</organism>
<evidence type="ECO:0000256" key="1">
    <source>
        <dbReference type="ARBA" id="ARBA00004230"/>
    </source>
</evidence>
<dbReference type="InterPro" id="IPR042814">
    <property type="entry name" value="Morn5"/>
</dbReference>
<dbReference type="PANTHER" id="PTHR46437">
    <property type="entry name" value="MORN REPEAT-CONTAINING PROTEIN 5"/>
    <property type="match status" value="1"/>
</dbReference>
<comment type="subcellular location">
    <subcellularLocation>
        <location evidence="1">Cell projection</location>
        <location evidence="1">Cilium</location>
        <location evidence="1">Flagellum</location>
    </subcellularLocation>
</comment>
<dbReference type="RefSeq" id="XP_025416796.1">
    <property type="nucleotide sequence ID" value="XM_025561011.1"/>
</dbReference>
<dbReference type="Gene3D" id="2.20.110.10">
    <property type="entry name" value="Histone H3 K4-specific methyltransferase SET7/9 N-terminal domain"/>
    <property type="match status" value="1"/>
</dbReference>
<dbReference type="SMART" id="SM00698">
    <property type="entry name" value="MORN"/>
    <property type="match status" value="2"/>
</dbReference>
<keyword evidence="7" id="KW-1185">Reference proteome</keyword>
<keyword evidence="6" id="KW-0966">Cell projection</keyword>
<dbReference type="InterPro" id="IPR003409">
    <property type="entry name" value="MORN"/>
</dbReference>
<dbReference type="SUPFAM" id="SSF82185">
    <property type="entry name" value="Histone H3 K4-specific methyltransferase SET7/9 N-terminal domain"/>
    <property type="match status" value="1"/>
</dbReference>
<dbReference type="GO" id="GO:0031514">
    <property type="term" value="C:motile cilium"/>
    <property type="evidence" value="ECO:0007669"/>
    <property type="project" value="UniProtKB-SubCell"/>
</dbReference>
<evidence type="ECO:0000256" key="4">
    <source>
        <dbReference type="ARBA" id="ARBA00022846"/>
    </source>
</evidence>
<dbReference type="Pfam" id="PF02493">
    <property type="entry name" value="MORN"/>
    <property type="match status" value="2"/>
</dbReference>
<keyword evidence="3" id="KW-0677">Repeat</keyword>
<evidence type="ECO:0000313" key="7">
    <source>
        <dbReference type="Proteomes" id="UP000694846"/>
    </source>
</evidence>
<dbReference type="AlphaFoldDB" id="A0A8B8G2H4"/>
<dbReference type="PANTHER" id="PTHR46437:SF1">
    <property type="entry name" value="MORN REPEAT-CONTAINING PROTEIN 5"/>
    <property type="match status" value="1"/>
</dbReference>
<gene>
    <name evidence="8" type="primary">LOC112688002</name>
</gene>
<accession>A0A8B8G2H4</accession>